<evidence type="ECO:0008006" key="5">
    <source>
        <dbReference type="Google" id="ProtNLM"/>
    </source>
</evidence>
<proteinExistence type="predicted"/>
<dbReference type="EMBL" id="QJKH01000008">
    <property type="protein sequence ID" value="PXX78193.1"/>
    <property type="molecule type" value="Genomic_DNA"/>
</dbReference>
<reference evidence="2" key="2">
    <citation type="submission" date="2022-03" db="EMBL/GenBank/DDBJ databases">
        <title>First case of bacteraemia caused by Dielma fastidiosa in a patient hospitalised with diverticulitis.</title>
        <authorList>
            <person name="Forman-Ankjaer B."/>
            <person name="Hvid-Jensen F."/>
            <person name="Kobel C.M."/>
            <person name="Greve T."/>
        </authorList>
    </citation>
    <scope>NUCLEOTIDE SEQUENCE</scope>
    <source>
        <strain evidence="2">AUH_DF_2021</strain>
    </source>
</reference>
<reference evidence="3 4" key="1">
    <citation type="submission" date="2018-05" db="EMBL/GenBank/DDBJ databases">
        <title>Genomic Encyclopedia of Type Strains, Phase IV (KMG-IV): sequencing the most valuable type-strain genomes for metagenomic binning, comparative biology and taxonomic classification.</title>
        <authorList>
            <person name="Goeker M."/>
        </authorList>
    </citation>
    <scope>NUCLEOTIDE SEQUENCE [LARGE SCALE GENOMIC DNA]</scope>
    <source>
        <strain evidence="3 4">JC118</strain>
    </source>
</reference>
<dbReference type="Proteomes" id="UP001276902">
    <property type="component" value="Unassembled WGS sequence"/>
</dbReference>
<keyword evidence="1" id="KW-1133">Transmembrane helix</keyword>
<keyword evidence="1" id="KW-0472">Membrane</keyword>
<dbReference type="EMBL" id="JALDAW010000011">
    <property type="protein sequence ID" value="MDY5167366.1"/>
    <property type="molecule type" value="Genomic_DNA"/>
</dbReference>
<sequence>MKKLFSCADAYIKTMTITEMGQLKLCLGSIGVLIGLSVKKEHRKTVAVGAATLMAATYLPLMSRFVKDMSKMVKSN</sequence>
<evidence type="ECO:0000313" key="2">
    <source>
        <dbReference type="EMBL" id="MDY5167366.1"/>
    </source>
</evidence>
<dbReference type="Proteomes" id="UP000247612">
    <property type="component" value="Unassembled WGS sequence"/>
</dbReference>
<accession>A0A2V2FJ54</accession>
<keyword evidence="4" id="KW-1185">Reference proteome</keyword>
<dbReference type="AlphaFoldDB" id="A0A2V2FJ54"/>
<organism evidence="3 4">
    <name type="scientific">Dielma fastidiosa</name>
    <dbReference type="NCBI Taxonomy" id="1034346"/>
    <lineage>
        <taxon>Bacteria</taxon>
        <taxon>Bacillati</taxon>
        <taxon>Bacillota</taxon>
        <taxon>Erysipelotrichia</taxon>
        <taxon>Erysipelotrichales</taxon>
        <taxon>Erysipelotrichaceae</taxon>
        <taxon>Dielma</taxon>
    </lineage>
</organism>
<dbReference type="RefSeq" id="WP_022936781.1">
    <property type="nucleotide sequence ID" value="NZ_BAABZA010000001.1"/>
</dbReference>
<evidence type="ECO:0000256" key="1">
    <source>
        <dbReference type="SAM" id="Phobius"/>
    </source>
</evidence>
<evidence type="ECO:0000313" key="4">
    <source>
        <dbReference type="Proteomes" id="UP000247612"/>
    </source>
</evidence>
<comment type="caution">
    <text evidence="3">The sequence shown here is derived from an EMBL/GenBank/DDBJ whole genome shotgun (WGS) entry which is preliminary data.</text>
</comment>
<dbReference type="OrthoDB" id="1852077at2"/>
<keyword evidence="1" id="KW-0812">Transmembrane</keyword>
<evidence type="ECO:0000313" key="3">
    <source>
        <dbReference type="EMBL" id="PXX78193.1"/>
    </source>
</evidence>
<name>A0A2V2FJ54_9FIRM</name>
<gene>
    <name evidence="3" type="ORF">DES51_108120</name>
    <name evidence="2" type="ORF">MQE39_04435</name>
</gene>
<protein>
    <recommendedName>
        <fullName evidence="5">Permease of phosphate ABC transporter</fullName>
    </recommendedName>
</protein>
<feature type="transmembrane region" description="Helical" evidence="1">
    <location>
        <begin position="45"/>
        <end position="66"/>
    </location>
</feature>
<feature type="transmembrane region" description="Helical" evidence="1">
    <location>
        <begin position="21"/>
        <end position="39"/>
    </location>
</feature>